<reference evidence="1 2" key="1">
    <citation type="submission" date="2019-08" db="EMBL/GenBank/DDBJ databases">
        <authorList>
            <person name="Shi S."/>
        </authorList>
    </citation>
    <scope>NUCLEOTIDE SEQUENCE [LARGE SCALE GENOMIC DNA]</scope>
    <source>
        <strain evidence="1 2">GY10130</strain>
    </source>
</reference>
<dbReference type="OrthoDB" id="9813719at2"/>
<name>A0A5C8IGU1_9BACT</name>
<organism evidence="1 2">
    <name type="scientific">Pontibacter qinzhouensis</name>
    <dbReference type="NCBI Taxonomy" id="2603253"/>
    <lineage>
        <taxon>Bacteria</taxon>
        <taxon>Pseudomonadati</taxon>
        <taxon>Bacteroidota</taxon>
        <taxon>Cytophagia</taxon>
        <taxon>Cytophagales</taxon>
        <taxon>Hymenobacteraceae</taxon>
        <taxon>Pontibacter</taxon>
    </lineage>
</organism>
<dbReference type="EMBL" id="VRTY01000193">
    <property type="protein sequence ID" value="TXK20949.1"/>
    <property type="molecule type" value="Genomic_DNA"/>
</dbReference>
<evidence type="ECO:0000313" key="1">
    <source>
        <dbReference type="EMBL" id="TXK20949.1"/>
    </source>
</evidence>
<protein>
    <submittedName>
        <fullName evidence="1">Uncharacterized protein</fullName>
    </submittedName>
</protein>
<sequence>MVGWIHLVHHLLAAMHFTPQGIIFPVSAAILEHINDYRSVLEAYSHPLLDFIEWRKTADHNVEVLNETAAYYRYFDATRQAEFLFDCVAYTLDRIIPEEVAYLQQYDSFKTWLDDRFQMPNKMVALLIKFLEQAGGKLSKRSREKEFQLLTDVEVQQIEAAFAGYFYDG</sequence>
<comment type="caution">
    <text evidence="1">The sequence shown here is derived from an EMBL/GenBank/DDBJ whole genome shotgun (WGS) entry which is preliminary data.</text>
</comment>
<accession>A0A5C8IGU1</accession>
<proteinExistence type="predicted"/>
<dbReference type="Proteomes" id="UP000321926">
    <property type="component" value="Unassembled WGS sequence"/>
</dbReference>
<dbReference type="AlphaFoldDB" id="A0A5C8IGU1"/>
<evidence type="ECO:0000313" key="2">
    <source>
        <dbReference type="Proteomes" id="UP000321926"/>
    </source>
</evidence>
<gene>
    <name evidence="1" type="ORF">FVR03_23900</name>
</gene>
<keyword evidence="2" id="KW-1185">Reference proteome</keyword>
<dbReference type="RefSeq" id="WP_147924287.1">
    <property type="nucleotide sequence ID" value="NZ_VRTY01000193.1"/>
</dbReference>